<dbReference type="Proteomes" id="UP000033101">
    <property type="component" value="Chromosome"/>
</dbReference>
<keyword evidence="1" id="KW-1133">Transmembrane helix</keyword>
<name>A0A0E3SD95_9EURY</name>
<reference evidence="2 3" key="1">
    <citation type="submission" date="2014-07" db="EMBL/GenBank/DDBJ databases">
        <title>Methanogenic archaea and the global carbon cycle.</title>
        <authorList>
            <person name="Henriksen J.R."/>
            <person name="Luke J."/>
            <person name="Reinhart S."/>
            <person name="Benedict M.N."/>
            <person name="Youngblut N.D."/>
            <person name="Metcalf M.E."/>
            <person name="Whitaker R.J."/>
            <person name="Metcalf W.W."/>
        </authorList>
    </citation>
    <scope>NUCLEOTIDE SEQUENCE [LARGE SCALE GENOMIC DNA]</scope>
    <source>
        <strain evidence="2 3">HB-1</strain>
    </source>
</reference>
<dbReference type="AlphaFoldDB" id="A0A0E3SD95"/>
<dbReference type="HOGENOM" id="CLU_1943863_0_0_2"/>
<feature type="transmembrane region" description="Helical" evidence="1">
    <location>
        <begin position="62"/>
        <end position="85"/>
    </location>
</feature>
<keyword evidence="1" id="KW-0472">Membrane</keyword>
<sequence length="129" mass="13876">MKAPELEKDPNFAVDASVFCLFVKDRNNYSNAIAGAVAIVLYFVAGLQLFVGVALEGAVYRFGFLAWIFIIVGVIQGLIALSWSWTSLPKGKANGRPTLDSRACDKMVDPDGSVQGLQGTTCRPCCEAL</sequence>
<evidence type="ECO:0000313" key="3">
    <source>
        <dbReference type="Proteomes" id="UP000033101"/>
    </source>
</evidence>
<evidence type="ECO:0000256" key="1">
    <source>
        <dbReference type="SAM" id="Phobius"/>
    </source>
</evidence>
<organism evidence="2 3">
    <name type="scientific">Methanosarcina horonobensis HB-1 = JCM 15518</name>
    <dbReference type="NCBI Taxonomy" id="1434110"/>
    <lineage>
        <taxon>Archaea</taxon>
        <taxon>Methanobacteriati</taxon>
        <taxon>Methanobacteriota</taxon>
        <taxon>Stenosarchaea group</taxon>
        <taxon>Methanomicrobia</taxon>
        <taxon>Methanosarcinales</taxon>
        <taxon>Methanosarcinaceae</taxon>
        <taxon>Methanosarcina</taxon>
    </lineage>
</organism>
<gene>
    <name evidence="2" type="ORF">MSHOH_2318</name>
</gene>
<dbReference type="EMBL" id="CP009516">
    <property type="protein sequence ID" value="AKB78801.1"/>
    <property type="molecule type" value="Genomic_DNA"/>
</dbReference>
<dbReference type="RefSeq" id="WP_048140021.1">
    <property type="nucleotide sequence ID" value="NZ_CP009516.1"/>
</dbReference>
<evidence type="ECO:0000313" key="2">
    <source>
        <dbReference type="EMBL" id="AKB78801.1"/>
    </source>
</evidence>
<proteinExistence type="predicted"/>
<feature type="transmembrane region" description="Helical" evidence="1">
    <location>
        <begin position="32"/>
        <end position="55"/>
    </location>
</feature>
<dbReference type="PATRIC" id="fig|1434110.4.peg.2962"/>
<keyword evidence="3" id="KW-1185">Reference proteome</keyword>
<keyword evidence="1" id="KW-0812">Transmembrane</keyword>
<dbReference type="STRING" id="1434110.MSHOH_2318"/>
<protein>
    <submittedName>
        <fullName evidence="2">Uncharacterized protein</fullName>
    </submittedName>
</protein>
<accession>A0A0E3SD95</accession>
<dbReference type="KEGG" id="mhor:MSHOH_2318"/>
<dbReference type="GeneID" id="24831580"/>